<dbReference type="AlphaFoldDB" id="A0A699ZIM4"/>
<name>A0A699ZIM4_HAELA</name>
<proteinExistence type="predicted"/>
<evidence type="ECO:0000313" key="1">
    <source>
        <dbReference type="EMBL" id="GFH15542.1"/>
    </source>
</evidence>
<comment type="caution">
    <text evidence="1">The sequence shown here is derived from an EMBL/GenBank/DDBJ whole genome shotgun (WGS) entry which is preliminary data.</text>
</comment>
<reference evidence="1 2" key="1">
    <citation type="submission" date="2020-02" db="EMBL/GenBank/DDBJ databases">
        <title>Draft genome sequence of Haematococcus lacustris strain NIES-144.</title>
        <authorList>
            <person name="Morimoto D."/>
            <person name="Nakagawa S."/>
            <person name="Yoshida T."/>
            <person name="Sawayama S."/>
        </authorList>
    </citation>
    <scope>NUCLEOTIDE SEQUENCE [LARGE SCALE GENOMIC DNA]</scope>
    <source>
        <strain evidence="1 2">NIES-144</strain>
    </source>
</reference>
<accession>A0A699ZIM4</accession>
<organism evidence="1 2">
    <name type="scientific">Haematococcus lacustris</name>
    <name type="common">Green alga</name>
    <name type="synonym">Haematococcus pluvialis</name>
    <dbReference type="NCBI Taxonomy" id="44745"/>
    <lineage>
        <taxon>Eukaryota</taxon>
        <taxon>Viridiplantae</taxon>
        <taxon>Chlorophyta</taxon>
        <taxon>core chlorophytes</taxon>
        <taxon>Chlorophyceae</taxon>
        <taxon>CS clade</taxon>
        <taxon>Chlamydomonadales</taxon>
        <taxon>Haematococcaceae</taxon>
        <taxon>Haematococcus</taxon>
    </lineage>
</organism>
<evidence type="ECO:0000313" key="2">
    <source>
        <dbReference type="Proteomes" id="UP000485058"/>
    </source>
</evidence>
<dbReference type="EMBL" id="BLLF01000865">
    <property type="protein sequence ID" value="GFH15542.1"/>
    <property type="molecule type" value="Genomic_DNA"/>
</dbReference>
<feature type="non-terminal residue" evidence="1">
    <location>
        <position position="89"/>
    </location>
</feature>
<protein>
    <submittedName>
        <fullName evidence="1">Uncharacterized protein</fullName>
    </submittedName>
</protein>
<dbReference type="Proteomes" id="UP000485058">
    <property type="component" value="Unassembled WGS sequence"/>
</dbReference>
<feature type="non-terminal residue" evidence="1">
    <location>
        <position position="1"/>
    </location>
</feature>
<keyword evidence="2" id="KW-1185">Reference proteome</keyword>
<sequence length="89" mass="9323">MGLDVDEEEGQGPGAVEAGTVADLLAGGDPLVELLLAQVDSLMRERGELQRLVAGLQYEHGQMEELIGYLAMNQAEGEEGPGSEELGGL</sequence>
<gene>
    <name evidence="1" type="ORF">HaLaN_11784</name>
</gene>